<organism evidence="1 2">
    <name type="scientific">Mycobacterium shottsii</name>
    <dbReference type="NCBI Taxonomy" id="133549"/>
    <lineage>
        <taxon>Bacteria</taxon>
        <taxon>Bacillati</taxon>
        <taxon>Actinomycetota</taxon>
        <taxon>Actinomycetes</taxon>
        <taxon>Mycobacteriales</taxon>
        <taxon>Mycobacteriaceae</taxon>
        <taxon>Mycobacterium</taxon>
        <taxon>Mycobacterium ulcerans group</taxon>
    </lineage>
</organism>
<sequence length="59" mass="5403">MLIGTGGNGGNGASGVLAGIGGDAGSRGLLLGEDGINGEAAPPMTHIVLLGGDFPAAAS</sequence>
<gene>
    <name evidence="1" type="ORF">MSHO_40190</name>
</gene>
<keyword evidence="2" id="KW-1185">Reference proteome</keyword>
<dbReference type="AlphaFoldDB" id="A0A7I7LFY0"/>
<evidence type="ECO:0000313" key="2">
    <source>
        <dbReference type="Proteomes" id="UP000467164"/>
    </source>
</evidence>
<protein>
    <recommendedName>
        <fullName evidence="3">PE family protein</fullName>
    </recommendedName>
</protein>
<dbReference type="EMBL" id="AP022572">
    <property type="protein sequence ID" value="BBX58674.1"/>
    <property type="molecule type" value="Genomic_DNA"/>
</dbReference>
<dbReference type="Proteomes" id="UP000467164">
    <property type="component" value="Chromosome"/>
</dbReference>
<accession>A0A7I7LFY0</accession>
<dbReference type="RefSeq" id="WP_231609060.1">
    <property type="nucleotide sequence ID" value="NZ_AP022572.1"/>
</dbReference>
<name>A0A7I7LFY0_9MYCO</name>
<evidence type="ECO:0000313" key="1">
    <source>
        <dbReference type="EMBL" id="BBX58674.1"/>
    </source>
</evidence>
<evidence type="ECO:0008006" key="3">
    <source>
        <dbReference type="Google" id="ProtNLM"/>
    </source>
</evidence>
<dbReference type="KEGG" id="msho:MSHO_40190"/>
<proteinExistence type="predicted"/>
<reference evidence="1 2" key="1">
    <citation type="journal article" date="2019" name="Emerg. Microbes Infect.">
        <title>Comprehensive subspecies identification of 175 nontuberculous mycobacteria species based on 7547 genomic profiles.</title>
        <authorList>
            <person name="Matsumoto Y."/>
            <person name="Kinjo T."/>
            <person name="Motooka D."/>
            <person name="Nabeya D."/>
            <person name="Jung N."/>
            <person name="Uechi K."/>
            <person name="Horii T."/>
            <person name="Iida T."/>
            <person name="Fujita J."/>
            <person name="Nakamura S."/>
        </authorList>
    </citation>
    <scope>NUCLEOTIDE SEQUENCE [LARGE SCALE GENOMIC DNA]</scope>
    <source>
        <strain evidence="1 2">JCM 12657</strain>
    </source>
</reference>